<feature type="domain" description="Lipase" evidence="4">
    <location>
        <begin position="48"/>
        <end position="191"/>
    </location>
</feature>
<dbReference type="PANTHER" id="PTHR11610">
    <property type="entry name" value="LIPASE"/>
    <property type="match status" value="1"/>
</dbReference>
<evidence type="ECO:0000256" key="3">
    <source>
        <dbReference type="ARBA" id="ARBA00022525"/>
    </source>
</evidence>
<evidence type="ECO:0000313" key="5">
    <source>
        <dbReference type="EMBL" id="ALF39458.1"/>
    </source>
</evidence>
<evidence type="ECO:0000313" key="6">
    <source>
        <dbReference type="Proteomes" id="UP000138880"/>
    </source>
</evidence>
<accession>A0A0N9E6J0</accession>
<dbReference type="GO" id="GO:0016042">
    <property type="term" value="P:lipid catabolic process"/>
    <property type="evidence" value="ECO:0007669"/>
    <property type="project" value="TreeGrafter"/>
</dbReference>
<protein>
    <submittedName>
        <fullName evidence="5">ORF19</fullName>
    </submittedName>
</protein>
<dbReference type="Pfam" id="PF00151">
    <property type="entry name" value="Lipase"/>
    <property type="match status" value="1"/>
</dbReference>
<keyword evidence="3" id="KW-0964">Secreted</keyword>
<evidence type="ECO:0000256" key="2">
    <source>
        <dbReference type="ARBA" id="ARBA00010701"/>
    </source>
</evidence>
<comment type="similarity">
    <text evidence="2">Belongs to the AB hydrolase superfamily. Lipase family.</text>
</comment>
<reference evidence="5 6" key="1">
    <citation type="submission" date="2015-04" db="EMBL/GenBank/DDBJ databases">
        <title>Emerging duck adenovirus 2 in Guangdong,China,2014.</title>
        <authorList>
            <person name="Zhang X."/>
            <person name="Zhou Z."/>
            <person name="Xie Q."/>
        </authorList>
    </citation>
    <scope>NUCLEOTIDE SEQUENCE [LARGE SCALE GENOMIC DNA]</scope>
    <source>
        <strain evidence="5">CH-GD-12-2014</strain>
    </source>
</reference>
<sequence length="592" mass="66723">MNSALIVFLALCTVSVSAQTKYHVEVKAFVDNKIKSYPLSNETFLKLQSDHVIKGSDLVLLAHGFTRANEMETLLEFHSKMTPNITVLMVDYRYDLNTNYSTWFEQYFLYSIRYLAACEFASKFNLSHLLNEFDNFSVSCIGHSLGAHVCGSICRKSHCNRLVALDPAGPVWSSSFGFKSRSVSKDDADYVVFLLSSKMFGLHDHALPHESILANVNGSIIAECPSVGKYNATLCAINIFREKVCVEWSIGAGGEDSCAHIMAVLIFAQSMDIGSSLNLISTSEYAVSGWNGYTMSADKRFRSVKYATNETAFYPQNLVLVKTAENTSYVNSSSGAFKQVNGSANVWMRFLDNSTDLKTLEFYTNASITYAKLTRARLSAMIYWGFAQYYMESNSCYNSNGNYKCDFSKWFRTYIPRDTLVTKNLPCNVFLPSSQLHTYENYSIFTTFGKSVKIKVNDSHAVEYILEDNIPVYYYQWCCNNSRSVKLIGGKLTIRYPLKGIHTVDIVYPSKIIHYTVVVGTPTYAFDTKVIVGDAGSLLSAGIHTCHTATWYFNGVYAGIGCSKRVHYSGYYKYTIKYREYTVTGDFIFTRR</sequence>
<dbReference type="Gene3D" id="3.40.50.1820">
    <property type="entry name" value="alpha/beta hydrolase"/>
    <property type="match status" value="1"/>
</dbReference>
<dbReference type="SUPFAM" id="SSF53474">
    <property type="entry name" value="alpha/beta-Hydrolases"/>
    <property type="match status" value="1"/>
</dbReference>
<dbReference type="Proteomes" id="UP000138880">
    <property type="component" value="Segment"/>
</dbReference>
<dbReference type="EMBL" id="KR135164">
    <property type="protein sequence ID" value="ALF39458.1"/>
    <property type="molecule type" value="Genomic_DNA"/>
</dbReference>
<dbReference type="InterPro" id="IPR013818">
    <property type="entry name" value="Lipase"/>
</dbReference>
<evidence type="ECO:0000256" key="1">
    <source>
        <dbReference type="ARBA" id="ARBA00004613"/>
    </source>
</evidence>
<evidence type="ECO:0000259" key="4">
    <source>
        <dbReference type="Pfam" id="PF00151"/>
    </source>
</evidence>
<dbReference type="GO" id="GO:0017171">
    <property type="term" value="F:serine hydrolase activity"/>
    <property type="evidence" value="ECO:0007669"/>
    <property type="project" value="TreeGrafter"/>
</dbReference>
<dbReference type="GO" id="GO:0016298">
    <property type="term" value="F:lipase activity"/>
    <property type="evidence" value="ECO:0007669"/>
    <property type="project" value="InterPro"/>
</dbReference>
<dbReference type="InterPro" id="IPR000734">
    <property type="entry name" value="TAG_lipase"/>
</dbReference>
<dbReference type="InterPro" id="IPR029058">
    <property type="entry name" value="AB_hydrolase_fold"/>
</dbReference>
<organism evidence="5 6">
    <name type="scientific">Duck adenovirus 2</name>
    <dbReference type="NCBI Taxonomy" id="1520006"/>
    <lineage>
        <taxon>Viruses</taxon>
        <taxon>Varidnaviria</taxon>
        <taxon>Bamfordvirae</taxon>
        <taxon>Preplasmiviricota</taxon>
        <taxon>Polisuviricotina</taxon>
        <taxon>Pharingeaviricetes</taxon>
        <taxon>Rowavirales</taxon>
        <taxon>Adenoviridae</taxon>
        <taxon>Aviadenovirus</taxon>
        <taxon>Aviadenovirus anatis</taxon>
        <taxon>Duck aviadenovirus B</taxon>
    </lineage>
</organism>
<name>A0A0N9E6J0_9ADEN</name>
<dbReference type="GO" id="GO:0005615">
    <property type="term" value="C:extracellular space"/>
    <property type="evidence" value="ECO:0007669"/>
    <property type="project" value="TreeGrafter"/>
</dbReference>
<comment type="subcellular location">
    <subcellularLocation>
        <location evidence="1">Secreted</location>
    </subcellularLocation>
</comment>
<proteinExistence type="inferred from homology"/>
<dbReference type="PANTHER" id="PTHR11610:SF173">
    <property type="entry name" value="LIPASE DOMAIN-CONTAINING PROTEIN-RELATED"/>
    <property type="match status" value="1"/>
</dbReference>